<gene>
    <name evidence="1" type="ORF">WICPIJ_004648</name>
</gene>
<proteinExistence type="predicted"/>
<comment type="caution">
    <text evidence="1">The sequence shown here is derived from an EMBL/GenBank/DDBJ whole genome shotgun (WGS) entry which is preliminary data.</text>
</comment>
<protein>
    <submittedName>
        <fullName evidence="1">Uncharacterized protein</fullName>
    </submittedName>
</protein>
<reference evidence="1" key="1">
    <citation type="journal article" date="2021" name="Open Biol.">
        <title>Shared evolutionary footprints suggest mitochondrial oxidative damage underlies multiple complex I losses in fungi.</title>
        <authorList>
            <person name="Schikora-Tamarit M.A."/>
            <person name="Marcet-Houben M."/>
            <person name="Nosek J."/>
            <person name="Gabaldon T."/>
        </authorList>
    </citation>
    <scope>NUCLEOTIDE SEQUENCE</scope>
    <source>
        <strain evidence="1">CBS2887</strain>
    </source>
</reference>
<evidence type="ECO:0000313" key="1">
    <source>
        <dbReference type="EMBL" id="KAH3684372.1"/>
    </source>
</evidence>
<organism evidence="1 2">
    <name type="scientific">Wickerhamomyces pijperi</name>
    <name type="common">Yeast</name>
    <name type="synonym">Pichia pijperi</name>
    <dbReference type="NCBI Taxonomy" id="599730"/>
    <lineage>
        <taxon>Eukaryota</taxon>
        <taxon>Fungi</taxon>
        <taxon>Dikarya</taxon>
        <taxon>Ascomycota</taxon>
        <taxon>Saccharomycotina</taxon>
        <taxon>Saccharomycetes</taxon>
        <taxon>Phaffomycetales</taxon>
        <taxon>Wickerhamomycetaceae</taxon>
        <taxon>Wickerhamomyces</taxon>
    </lineage>
</organism>
<accession>A0A9P8Q7A0</accession>
<sequence>MTSIMQLANYLQAGLLFNPDPVPPLFKFPLTVLDLVIPDELALLVWETSDKPPLNDLDLERLDTVGFVRLLKKLLDVEFGMDEALPALIDFEDLDLGIVEDAEDDENNDLC</sequence>
<dbReference type="AlphaFoldDB" id="A0A9P8Q7A0"/>
<name>A0A9P8Q7A0_WICPI</name>
<dbReference type="Proteomes" id="UP000774326">
    <property type="component" value="Unassembled WGS sequence"/>
</dbReference>
<evidence type="ECO:0000313" key="2">
    <source>
        <dbReference type="Proteomes" id="UP000774326"/>
    </source>
</evidence>
<dbReference type="EMBL" id="JAEUBG010002548">
    <property type="protein sequence ID" value="KAH3684372.1"/>
    <property type="molecule type" value="Genomic_DNA"/>
</dbReference>
<reference evidence="1" key="2">
    <citation type="submission" date="2021-01" db="EMBL/GenBank/DDBJ databases">
        <authorList>
            <person name="Schikora-Tamarit M.A."/>
        </authorList>
    </citation>
    <scope>NUCLEOTIDE SEQUENCE</scope>
    <source>
        <strain evidence="1">CBS2887</strain>
    </source>
</reference>
<keyword evidence="2" id="KW-1185">Reference proteome</keyword>